<evidence type="ECO:0000313" key="1">
    <source>
        <dbReference type="EMBL" id="EJW96539.1"/>
    </source>
</evidence>
<organism evidence="1">
    <name type="scientific">gut metagenome</name>
    <dbReference type="NCBI Taxonomy" id="749906"/>
    <lineage>
        <taxon>unclassified sequences</taxon>
        <taxon>metagenomes</taxon>
        <taxon>organismal metagenomes</taxon>
    </lineage>
</organism>
<protein>
    <recommendedName>
        <fullName evidence="2">Phage portal protein</fullName>
    </recommendedName>
</protein>
<gene>
    <name evidence="1" type="ORF">EVA_15355</name>
</gene>
<comment type="caution">
    <text evidence="1">The sequence shown here is derived from an EMBL/GenBank/DDBJ whole genome shotgun (WGS) entry which is preliminary data.</text>
</comment>
<dbReference type="EMBL" id="AMCI01005234">
    <property type="protein sequence ID" value="EJW96539.1"/>
    <property type="molecule type" value="Genomic_DNA"/>
</dbReference>
<accession>J9GAX3</accession>
<proteinExistence type="predicted"/>
<reference evidence="1" key="1">
    <citation type="journal article" date="2012" name="PLoS ONE">
        <title>Gene sets for utilization of primary and secondary nutrition supplies in the distal gut of endangered iberian lynx.</title>
        <authorList>
            <person name="Alcaide M."/>
            <person name="Messina E."/>
            <person name="Richter M."/>
            <person name="Bargiela R."/>
            <person name="Peplies J."/>
            <person name="Huws S.A."/>
            <person name="Newbold C.J."/>
            <person name="Golyshin P.N."/>
            <person name="Simon M.A."/>
            <person name="Lopez G."/>
            <person name="Yakimov M.M."/>
            <person name="Ferrer M."/>
        </authorList>
    </citation>
    <scope>NUCLEOTIDE SEQUENCE</scope>
</reference>
<dbReference type="AlphaFoldDB" id="J9GAX3"/>
<sequence>MTIDEIINSDLLTAEQKIAALSTRPFNIPRWAGRDGLEAQYDPRQHPVMDRAKYPDVVTGEGVKAVTRIPLPFQRLAVKRMRELVTGIPVKRVYKPQNERQKEVVAFLEAVYDRARIDSVNTERFGCLYACCEVMTLWYAVEQPNALYNGIHSCLKLRQRTFSPMQDDRIFPFFDEYGDLVALSVGYTRYEQGQPCAYFDCYTAREHVKWTETDGQMQEVEHEAITLGKIPAVYAWRAEPIWEDTSNMVYEMEWALSRNGNYLRENSKPLFAVFADEEIEYGGEESGDKEFKGILQYPKGSTAGYITWQQSVECLKYHISELRNLYFTSLQLPDWSYEKMSQVALSGESRKQLFIDAQLKVKDEKGTLIAFLDREMNVLKAFAKIILGDAYAADIDALAVEQVITPFTISDEKDEINNLMTANGGKPLLSHRESIERYGKSDNVDTTLAAIQQDEMIDGFNLTQ</sequence>
<evidence type="ECO:0008006" key="2">
    <source>
        <dbReference type="Google" id="ProtNLM"/>
    </source>
</evidence>
<dbReference type="InterPro" id="IPR021145">
    <property type="entry name" value="Portal_protein_SPP1_Gp6-like"/>
</dbReference>
<dbReference type="Pfam" id="PF05133">
    <property type="entry name" value="SPP1_portal"/>
    <property type="match status" value="1"/>
</dbReference>
<name>J9GAX3_9ZZZZ</name>